<dbReference type="EMBL" id="JAALLS010000011">
    <property type="protein sequence ID" value="NGP88677.1"/>
    <property type="molecule type" value="Genomic_DNA"/>
</dbReference>
<accession>A0A6M1T3L6</accession>
<name>A0A6M1T3L6_9BACT</name>
<dbReference type="NCBIfam" id="TIGR04282">
    <property type="entry name" value="glyco_like_cofC"/>
    <property type="match status" value="1"/>
</dbReference>
<dbReference type="PANTHER" id="PTHR36529:SF1">
    <property type="entry name" value="GLYCOSYLTRANSFERASE"/>
    <property type="match status" value="1"/>
</dbReference>
<dbReference type="RefSeq" id="WP_165268646.1">
    <property type="nucleotide sequence ID" value="NZ_JAALLS010000011.1"/>
</dbReference>
<dbReference type="AlphaFoldDB" id="A0A6M1T3L6"/>
<dbReference type="Gene3D" id="3.90.550.10">
    <property type="entry name" value="Spore Coat Polysaccharide Biosynthesis Protein SpsA, Chain A"/>
    <property type="match status" value="1"/>
</dbReference>
<organism evidence="1 2">
    <name type="scientific">Fodinibius halophilus</name>
    <dbReference type="NCBI Taxonomy" id="1736908"/>
    <lineage>
        <taxon>Bacteria</taxon>
        <taxon>Pseudomonadati</taxon>
        <taxon>Balneolota</taxon>
        <taxon>Balneolia</taxon>
        <taxon>Balneolales</taxon>
        <taxon>Balneolaceae</taxon>
        <taxon>Fodinibius</taxon>
    </lineage>
</organism>
<sequence length="204" mass="23632">MNNSQKNVLVVFVKNPEVGKVKTRLAKTVGADVACRVYHQLLQLTRQRAKKITCARQLWYSDYIDHNDEWNEDYFEKKLQQGNGLGERMSHAFQHAFSEGFEQVVLIGSDCAELKEKHLRKAFRTLQNVDVVIGPSKDGGYYLLGMKEYLPGLFENIEWSTSQVFKETIYRIKKLDMTYEVLSELNDIDTEKDLQESSLNLQSQ</sequence>
<evidence type="ECO:0000313" key="2">
    <source>
        <dbReference type="Proteomes" id="UP000479132"/>
    </source>
</evidence>
<keyword evidence="2" id="KW-1185">Reference proteome</keyword>
<dbReference type="Proteomes" id="UP000479132">
    <property type="component" value="Unassembled WGS sequence"/>
</dbReference>
<dbReference type="InterPro" id="IPR029044">
    <property type="entry name" value="Nucleotide-diphossugar_trans"/>
</dbReference>
<gene>
    <name evidence="1" type="ORF">G3569_09940</name>
</gene>
<proteinExistence type="predicted"/>
<dbReference type="PANTHER" id="PTHR36529">
    <property type="entry name" value="SLL1095 PROTEIN"/>
    <property type="match status" value="1"/>
</dbReference>
<keyword evidence="1" id="KW-0808">Transferase</keyword>
<dbReference type="GO" id="GO:0016740">
    <property type="term" value="F:transferase activity"/>
    <property type="evidence" value="ECO:0007669"/>
    <property type="project" value="UniProtKB-KW"/>
</dbReference>
<comment type="caution">
    <text evidence="1">The sequence shown here is derived from an EMBL/GenBank/DDBJ whole genome shotgun (WGS) entry which is preliminary data.</text>
</comment>
<dbReference type="Pfam" id="PF09837">
    <property type="entry name" value="DUF2064"/>
    <property type="match status" value="1"/>
</dbReference>
<protein>
    <submittedName>
        <fullName evidence="1">Glycosyltransferase</fullName>
    </submittedName>
</protein>
<dbReference type="InterPro" id="IPR018641">
    <property type="entry name" value="Trfase_1_rSAM/seldom-assoc"/>
</dbReference>
<evidence type="ECO:0000313" key="1">
    <source>
        <dbReference type="EMBL" id="NGP88677.1"/>
    </source>
</evidence>
<dbReference type="SUPFAM" id="SSF53448">
    <property type="entry name" value="Nucleotide-diphospho-sugar transferases"/>
    <property type="match status" value="1"/>
</dbReference>
<reference evidence="1 2" key="1">
    <citation type="submission" date="2020-02" db="EMBL/GenBank/DDBJ databases">
        <title>Aliifodinibius halophilus 2W32, complete genome.</title>
        <authorList>
            <person name="Li Y."/>
            <person name="Wu S."/>
        </authorList>
    </citation>
    <scope>NUCLEOTIDE SEQUENCE [LARGE SCALE GENOMIC DNA]</scope>
    <source>
        <strain evidence="1 2">2W32</strain>
    </source>
</reference>